<gene>
    <name evidence="1" type="ordered locus">B5T_03663</name>
</gene>
<accession>K0CJK0</accession>
<protein>
    <submittedName>
        <fullName evidence="1">Transposase TnpB protein</fullName>
    </submittedName>
</protein>
<evidence type="ECO:0000313" key="2">
    <source>
        <dbReference type="Proteomes" id="UP000006286"/>
    </source>
</evidence>
<dbReference type="KEGG" id="adi:B5T_03663"/>
<dbReference type="eggNOG" id="COG3436">
    <property type="taxonomic scope" value="Bacteria"/>
</dbReference>
<keyword evidence="2" id="KW-1185">Reference proteome</keyword>
<evidence type="ECO:0000313" key="1">
    <source>
        <dbReference type="EMBL" id="AFT71927.1"/>
    </source>
</evidence>
<dbReference type="InterPro" id="IPR008878">
    <property type="entry name" value="Transposase_IS66_Orf2"/>
</dbReference>
<dbReference type="STRING" id="930169.B5T_03663"/>
<dbReference type="AlphaFoldDB" id="K0CJK0"/>
<name>K0CJK0_ALCDB</name>
<dbReference type="PANTHER" id="PTHR36455">
    <property type="match status" value="1"/>
</dbReference>
<reference evidence="1 2" key="1">
    <citation type="journal article" date="2012" name="J. Bacteriol.">
        <title>Complete genome sequence of Alcanivorax dieselolei type strain B5.</title>
        <authorList>
            <person name="Lai Q."/>
            <person name="Li W."/>
            <person name="Shao Z."/>
        </authorList>
    </citation>
    <scope>NUCLEOTIDE SEQUENCE [LARGE SCALE GENOMIC DNA]</scope>
    <source>
        <strain evidence="2">DSM 16502 / CGMCC 1.3690 / B-5</strain>
    </source>
</reference>
<proteinExistence type="predicted"/>
<dbReference type="PATRIC" id="fig|930169.3.peg.3615"/>
<organism evidence="1 2">
    <name type="scientific">Alcanivorax dieselolei (strain DSM 16502 / CGMCC 1.3690 / MCCC 1A00001 / B-5)</name>
    <name type="common">Alloalcanivorax dieselolei</name>
    <dbReference type="NCBI Taxonomy" id="930169"/>
    <lineage>
        <taxon>Bacteria</taxon>
        <taxon>Pseudomonadati</taxon>
        <taxon>Pseudomonadota</taxon>
        <taxon>Gammaproteobacteria</taxon>
        <taxon>Oceanospirillales</taxon>
        <taxon>Alcanivoracaceae</taxon>
        <taxon>Alloalcanivorax</taxon>
    </lineage>
</organism>
<dbReference type="NCBIfam" id="NF033819">
    <property type="entry name" value="IS66_TnpB"/>
    <property type="match status" value="1"/>
</dbReference>
<dbReference type="HOGENOM" id="CLU_2327647_0_0_6"/>
<dbReference type="OrthoDB" id="4956084at2"/>
<dbReference type="EMBL" id="CP003466">
    <property type="protein sequence ID" value="AFT71927.1"/>
    <property type="molecule type" value="Genomic_DNA"/>
</dbReference>
<dbReference type="PANTHER" id="PTHR36455:SF1">
    <property type="entry name" value="BLR8292 PROTEIN"/>
    <property type="match status" value="1"/>
</dbReference>
<sequence length="98" mass="11450">MNKLVEEKAGESTQTPNPLRDGVFIFRNKSGDKVKLMYWQRNGLMVSYKRLKQGRFKWPKASADSLSLPRQDLELLLDGIDLNKLKRVCRGRLRKNRC</sequence>
<dbReference type="Pfam" id="PF05717">
    <property type="entry name" value="TnpB_IS66"/>
    <property type="match status" value="1"/>
</dbReference>
<dbReference type="RefSeq" id="WP_014995986.1">
    <property type="nucleotide sequence ID" value="NC_018691.1"/>
</dbReference>
<dbReference type="Proteomes" id="UP000006286">
    <property type="component" value="Chromosome"/>
</dbReference>